<dbReference type="PANTHER" id="PTHR48111">
    <property type="entry name" value="REGULATOR OF RPOS"/>
    <property type="match status" value="1"/>
</dbReference>
<dbReference type="PROSITE" id="PS50110">
    <property type="entry name" value="RESPONSE_REGULATORY"/>
    <property type="match status" value="1"/>
</dbReference>
<evidence type="ECO:0000256" key="2">
    <source>
        <dbReference type="ARBA" id="ARBA00023012"/>
    </source>
</evidence>
<dbReference type="SMART" id="SM00448">
    <property type="entry name" value="REC"/>
    <property type="match status" value="1"/>
</dbReference>
<reference evidence="8 9" key="1">
    <citation type="submission" date="2017-03" db="EMBL/GenBank/DDBJ databases">
        <title>Genome analysis of Rhizobial strains effectives or ineffectives for nitrogen fixation isolated from bean seeds.</title>
        <authorList>
            <person name="Peralta H."/>
            <person name="Aguilar-Vera A."/>
            <person name="Mora Y."/>
            <person name="Vargas-Lagunas C."/>
            <person name="Girard L."/>
            <person name="Mora J."/>
        </authorList>
    </citation>
    <scope>NUCLEOTIDE SEQUENCE [LARGE SCALE GENOMIC DNA]</scope>
    <source>
        <strain evidence="8 9">CCGM3</strain>
    </source>
</reference>
<dbReference type="GO" id="GO:0000976">
    <property type="term" value="F:transcription cis-regulatory region binding"/>
    <property type="evidence" value="ECO:0007669"/>
    <property type="project" value="TreeGrafter"/>
</dbReference>
<comment type="caution">
    <text evidence="8">The sequence shown here is derived from an EMBL/GenBank/DDBJ whole genome shotgun (WGS) entry which is preliminary data.</text>
</comment>
<dbReference type="PROSITE" id="PS51755">
    <property type="entry name" value="OMPR_PHOB"/>
    <property type="match status" value="1"/>
</dbReference>
<dbReference type="GO" id="GO:0032993">
    <property type="term" value="C:protein-DNA complex"/>
    <property type="evidence" value="ECO:0007669"/>
    <property type="project" value="TreeGrafter"/>
</dbReference>
<dbReference type="RefSeq" id="WP_114716163.1">
    <property type="nucleotide sequence ID" value="NZ_KZ857274.1"/>
</dbReference>
<dbReference type="Gene3D" id="3.40.50.2300">
    <property type="match status" value="1"/>
</dbReference>
<dbReference type="InterPro" id="IPR001789">
    <property type="entry name" value="Sig_transdc_resp-reg_receiver"/>
</dbReference>
<dbReference type="PANTHER" id="PTHR48111:SF40">
    <property type="entry name" value="PHOSPHATE REGULON TRANSCRIPTIONAL REGULATORY PROTEIN PHOB"/>
    <property type="match status" value="1"/>
</dbReference>
<evidence type="ECO:0000256" key="5">
    <source>
        <dbReference type="PROSITE-ProRule" id="PRU01091"/>
    </source>
</evidence>
<dbReference type="GO" id="GO:0000156">
    <property type="term" value="F:phosphorelay response regulator activity"/>
    <property type="evidence" value="ECO:0007669"/>
    <property type="project" value="TreeGrafter"/>
</dbReference>
<feature type="DNA-binding region" description="OmpR/PhoB-type" evidence="5">
    <location>
        <begin position="142"/>
        <end position="240"/>
    </location>
</feature>
<proteinExistence type="predicted"/>
<name>A0A370KF48_9HYPH</name>
<dbReference type="Gene3D" id="1.10.10.10">
    <property type="entry name" value="Winged helix-like DNA-binding domain superfamily/Winged helix DNA-binding domain"/>
    <property type="match status" value="1"/>
</dbReference>
<dbReference type="OrthoDB" id="8927943at2"/>
<dbReference type="GO" id="GO:0006355">
    <property type="term" value="P:regulation of DNA-templated transcription"/>
    <property type="evidence" value="ECO:0007669"/>
    <property type="project" value="InterPro"/>
</dbReference>
<evidence type="ECO:0000313" key="8">
    <source>
        <dbReference type="EMBL" id="RDJ00999.1"/>
    </source>
</evidence>
<dbReference type="Pfam" id="PF00072">
    <property type="entry name" value="Response_reg"/>
    <property type="match status" value="1"/>
</dbReference>
<comment type="caution">
    <text evidence="4">Lacks conserved residue(s) required for the propagation of feature annotation.</text>
</comment>
<organism evidence="8 9">
    <name type="scientific">Rhizobium grahamii</name>
    <dbReference type="NCBI Taxonomy" id="1120045"/>
    <lineage>
        <taxon>Bacteria</taxon>
        <taxon>Pseudomonadati</taxon>
        <taxon>Pseudomonadota</taxon>
        <taxon>Alphaproteobacteria</taxon>
        <taxon>Hyphomicrobiales</taxon>
        <taxon>Rhizobiaceae</taxon>
        <taxon>Rhizobium/Agrobacterium group</taxon>
        <taxon>Rhizobium</taxon>
    </lineage>
</organism>
<keyword evidence="2" id="KW-0902">Two-component regulatory system</keyword>
<dbReference type="Pfam" id="PF00486">
    <property type="entry name" value="Trans_reg_C"/>
    <property type="match status" value="1"/>
</dbReference>
<dbReference type="InterPro" id="IPR036388">
    <property type="entry name" value="WH-like_DNA-bd_sf"/>
</dbReference>
<feature type="domain" description="Response regulatory" evidence="6">
    <location>
        <begin position="14"/>
        <end position="130"/>
    </location>
</feature>
<dbReference type="AlphaFoldDB" id="A0A370KF48"/>
<evidence type="ECO:0000256" key="3">
    <source>
        <dbReference type="ARBA" id="ARBA00023125"/>
    </source>
</evidence>
<dbReference type="SMART" id="SM00862">
    <property type="entry name" value="Trans_reg_C"/>
    <property type="match status" value="1"/>
</dbReference>
<sequence>MSNDATTRGYLPPRVLIAAADDSFRSFLEYTLKSNGLFVAGVSDGEALTESLQAMAPDVLLLESRIPGVETQTLCECLRLDHRTRSMLVIALATEGEDECQQEMLEAGADQYLSRPFSPELLMTSIGANCHNATCDPALSPRELLTFLDLELDMNRYRVQRNGRTIHLAPTDFRLLRHLMKNPHKVYSRDELQDAAWPRAVHLGPRTIDVHIGRLRAALNKVGGEDLIRTVRSIGYALSE</sequence>
<evidence type="ECO:0000259" key="6">
    <source>
        <dbReference type="PROSITE" id="PS50110"/>
    </source>
</evidence>
<evidence type="ECO:0000259" key="7">
    <source>
        <dbReference type="PROSITE" id="PS51755"/>
    </source>
</evidence>
<accession>A0A370KF48</accession>
<keyword evidence="1" id="KW-0597">Phosphoprotein</keyword>
<dbReference type="EMBL" id="NAAC01000053">
    <property type="protein sequence ID" value="RDJ00999.1"/>
    <property type="molecule type" value="Genomic_DNA"/>
</dbReference>
<dbReference type="InterPro" id="IPR001867">
    <property type="entry name" value="OmpR/PhoB-type_DNA-bd"/>
</dbReference>
<dbReference type="InterPro" id="IPR011006">
    <property type="entry name" value="CheY-like_superfamily"/>
</dbReference>
<dbReference type="Proteomes" id="UP000254939">
    <property type="component" value="Unassembled WGS sequence"/>
</dbReference>
<dbReference type="InterPro" id="IPR039420">
    <property type="entry name" value="WalR-like"/>
</dbReference>
<dbReference type="InterPro" id="IPR016032">
    <property type="entry name" value="Sig_transdc_resp-reg_C-effctor"/>
</dbReference>
<gene>
    <name evidence="8" type="ORF">B5K06_34310</name>
</gene>
<feature type="domain" description="OmpR/PhoB-type" evidence="7">
    <location>
        <begin position="142"/>
        <end position="240"/>
    </location>
</feature>
<keyword evidence="3 5" id="KW-0238">DNA-binding</keyword>
<dbReference type="SUPFAM" id="SSF52172">
    <property type="entry name" value="CheY-like"/>
    <property type="match status" value="1"/>
</dbReference>
<protein>
    <submittedName>
        <fullName evidence="8">DNA-binding response regulator</fullName>
    </submittedName>
</protein>
<dbReference type="GO" id="GO:0005829">
    <property type="term" value="C:cytosol"/>
    <property type="evidence" value="ECO:0007669"/>
    <property type="project" value="TreeGrafter"/>
</dbReference>
<evidence type="ECO:0000256" key="4">
    <source>
        <dbReference type="PROSITE-ProRule" id="PRU00169"/>
    </source>
</evidence>
<dbReference type="SUPFAM" id="SSF46894">
    <property type="entry name" value="C-terminal effector domain of the bipartite response regulators"/>
    <property type="match status" value="1"/>
</dbReference>
<evidence type="ECO:0000313" key="9">
    <source>
        <dbReference type="Proteomes" id="UP000254939"/>
    </source>
</evidence>
<dbReference type="CDD" id="cd00383">
    <property type="entry name" value="trans_reg_C"/>
    <property type="match status" value="1"/>
</dbReference>
<evidence type="ECO:0000256" key="1">
    <source>
        <dbReference type="ARBA" id="ARBA00022553"/>
    </source>
</evidence>